<evidence type="ECO:0000313" key="5">
    <source>
        <dbReference type="Proteomes" id="UP000424527"/>
    </source>
</evidence>
<feature type="compositionally biased region" description="Basic and acidic residues" evidence="1">
    <location>
        <begin position="1"/>
        <end position="22"/>
    </location>
</feature>
<comment type="caution">
    <text evidence="4">The sequence shown here is derived from an EMBL/GenBank/DDBJ whole genome shotgun (WGS) entry which is preliminary data.</text>
</comment>
<keyword evidence="2" id="KW-0812">Transmembrane</keyword>
<feature type="compositionally biased region" description="Acidic residues" evidence="1">
    <location>
        <begin position="380"/>
        <end position="390"/>
    </location>
</feature>
<dbReference type="Proteomes" id="UP000424527">
    <property type="component" value="Unassembled WGS sequence"/>
</dbReference>
<keyword evidence="2" id="KW-1133">Transmembrane helix</keyword>
<organism evidence="4 5">
    <name type="scientific">Larimichthys crocea</name>
    <name type="common">Large yellow croaker</name>
    <name type="synonym">Pseudosciaena crocea</name>
    <dbReference type="NCBI Taxonomy" id="215358"/>
    <lineage>
        <taxon>Eukaryota</taxon>
        <taxon>Metazoa</taxon>
        <taxon>Chordata</taxon>
        <taxon>Craniata</taxon>
        <taxon>Vertebrata</taxon>
        <taxon>Euteleostomi</taxon>
        <taxon>Actinopterygii</taxon>
        <taxon>Neopterygii</taxon>
        <taxon>Teleostei</taxon>
        <taxon>Neoteleostei</taxon>
        <taxon>Acanthomorphata</taxon>
        <taxon>Eupercaria</taxon>
        <taxon>Sciaenidae</taxon>
        <taxon>Larimichthys</taxon>
    </lineage>
</organism>
<sequence length="390" mass="43964">MRQGEVRRRGGKKIREIEETRIRNKRRRKGGKEREEKGRQGEERRGEERRGEERRGEERRGEERKEEVEMRTKDEMRRGDKDRSEGEETMSRVKSSLLRDSAQLNEVSGFKELNIVHMTVVTGACRHPGVEHQKHINMLFLLLHTITLVCFLAAPACVSSATTDTVVGMAGRKVTLPCHSEAVSQTGVEVCWGRGEPSLFSCQKTVIYSAGDKVTYKKSYRYSVSSSSSLSIFNSRPSDSGFYHCRVHLPGLFNDQTSIVHLIIINSRSVNFESSTTETSEISDNRDAENLNAPQTTTGFTRLGMTGSDVTTGEEGTTGPVVALVQSSVQQQQVNSLQSFIGNTVRVSFIIFIPAVMLTAAYRLWRTNQRSDTDRRPNQSDEEEQEDSYV</sequence>
<feature type="compositionally biased region" description="Basic and acidic residues" evidence="1">
    <location>
        <begin position="369"/>
        <end position="379"/>
    </location>
</feature>
<evidence type="ECO:0000256" key="2">
    <source>
        <dbReference type="SAM" id="Phobius"/>
    </source>
</evidence>
<dbReference type="GO" id="GO:0043277">
    <property type="term" value="P:apoptotic cell clearance"/>
    <property type="evidence" value="ECO:0007669"/>
    <property type="project" value="TreeGrafter"/>
</dbReference>
<feature type="region of interest" description="Disordered" evidence="1">
    <location>
        <begin position="369"/>
        <end position="390"/>
    </location>
</feature>
<feature type="transmembrane region" description="Helical" evidence="2">
    <location>
        <begin position="136"/>
        <end position="154"/>
    </location>
</feature>
<dbReference type="InterPro" id="IPR007110">
    <property type="entry name" value="Ig-like_dom"/>
</dbReference>
<dbReference type="GO" id="GO:0001786">
    <property type="term" value="F:phosphatidylserine binding"/>
    <property type="evidence" value="ECO:0007669"/>
    <property type="project" value="TreeGrafter"/>
</dbReference>
<keyword evidence="5" id="KW-1185">Reference proteome</keyword>
<dbReference type="EMBL" id="REGW02000013">
    <property type="protein sequence ID" value="KAE8287816.1"/>
    <property type="molecule type" value="Genomic_DNA"/>
</dbReference>
<dbReference type="PROSITE" id="PS50835">
    <property type="entry name" value="IG_LIKE"/>
    <property type="match status" value="1"/>
</dbReference>
<dbReference type="InterPro" id="IPR003599">
    <property type="entry name" value="Ig_sub"/>
</dbReference>
<dbReference type="InterPro" id="IPR013106">
    <property type="entry name" value="Ig_V-set"/>
</dbReference>
<evidence type="ECO:0000313" key="4">
    <source>
        <dbReference type="EMBL" id="KAE8287816.1"/>
    </source>
</evidence>
<reference evidence="4 5" key="1">
    <citation type="submission" date="2019-07" db="EMBL/GenBank/DDBJ databases">
        <title>Chromosome genome assembly for large yellow croaker.</title>
        <authorList>
            <person name="Xiao S."/>
        </authorList>
    </citation>
    <scope>NUCLEOTIDE SEQUENCE [LARGE SCALE GENOMIC DNA]</scope>
    <source>
        <strain evidence="4">JMULYC20181020</strain>
        <tissue evidence="4">Muscle</tissue>
    </source>
</reference>
<feature type="region of interest" description="Disordered" evidence="1">
    <location>
        <begin position="1"/>
        <end position="97"/>
    </location>
</feature>
<keyword evidence="2" id="KW-0472">Membrane</keyword>
<feature type="compositionally biased region" description="Basic and acidic residues" evidence="1">
    <location>
        <begin position="32"/>
        <end position="91"/>
    </location>
</feature>
<feature type="transmembrane region" description="Helical" evidence="2">
    <location>
        <begin position="345"/>
        <end position="365"/>
    </location>
</feature>
<dbReference type="GO" id="GO:0060097">
    <property type="term" value="P:cytoskeletal rearrangement involved in phagocytosis, engulfment"/>
    <property type="evidence" value="ECO:0007669"/>
    <property type="project" value="TreeGrafter"/>
</dbReference>
<dbReference type="PANTHER" id="PTHR46608">
    <property type="entry name" value="T-CELL IMMUNOGLOBULIN AND MUCIN DOMAIN-CONTAINING PROTEIN 4"/>
    <property type="match status" value="1"/>
</dbReference>
<evidence type="ECO:0000259" key="3">
    <source>
        <dbReference type="PROSITE" id="PS50835"/>
    </source>
</evidence>
<dbReference type="InterPro" id="IPR036179">
    <property type="entry name" value="Ig-like_dom_sf"/>
</dbReference>
<dbReference type="SMART" id="SM00409">
    <property type="entry name" value="IG"/>
    <property type="match status" value="1"/>
</dbReference>
<protein>
    <recommendedName>
        <fullName evidence="3">Ig-like domain-containing protein</fullName>
    </recommendedName>
</protein>
<dbReference type="InterPro" id="IPR013783">
    <property type="entry name" value="Ig-like_fold"/>
</dbReference>
<dbReference type="AlphaFoldDB" id="A0A6G0I9F2"/>
<accession>A0A6G0I9F2</accession>
<dbReference type="Gene3D" id="2.60.40.10">
    <property type="entry name" value="Immunoglobulins"/>
    <property type="match status" value="1"/>
</dbReference>
<dbReference type="PANTHER" id="PTHR46608:SF3">
    <property type="entry name" value="T-CELL IMMUNOGLOBULIN AND MUCIN DOMAIN-CONTAINING PROTEIN 4"/>
    <property type="match status" value="1"/>
</dbReference>
<feature type="domain" description="Ig-like" evidence="3">
    <location>
        <begin position="155"/>
        <end position="247"/>
    </location>
</feature>
<name>A0A6G0I9F2_LARCR</name>
<proteinExistence type="predicted"/>
<dbReference type="Pfam" id="PF07686">
    <property type="entry name" value="V-set"/>
    <property type="match status" value="1"/>
</dbReference>
<evidence type="ECO:0000256" key="1">
    <source>
        <dbReference type="SAM" id="MobiDB-lite"/>
    </source>
</evidence>
<gene>
    <name evidence="4" type="ORF">D5F01_LYC13873</name>
</gene>
<dbReference type="SUPFAM" id="SSF48726">
    <property type="entry name" value="Immunoglobulin"/>
    <property type="match status" value="1"/>
</dbReference>